<comment type="caution">
    <text evidence="2">The sequence shown here is derived from an EMBL/GenBank/DDBJ whole genome shotgun (WGS) entry which is preliminary data.</text>
</comment>
<accession>A0ABV6E7I0</accession>
<name>A0ABV6E7I0_9GAMM</name>
<proteinExistence type="predicted"/>
<evidence type="ECO:0008006" key="4">
    <source>
        <dbReference type="Google" id="ProtNLM"/>
    </source>
</evidence>
<feature type="region of interest" description="Disordered" evidence="1">
    <location>
        <begin position="30"/>
        <end position="50"/>
    </location>
</feature>
<evidence type="ECO:0000256" key="1">
    <source>
        <dbReference type="SAM" id="MobiDB-lite"/>
    </source>
</evidence>
<reference evidence="2 3" key="1">
    <citation type="submission" date="2024-09" db="EMBL/GenBank/DDBJ databases">
        <authorList>
            <person name="Sun Q."/>
            <person name="Mori K."/>
        </authorList>
    </citation>
    <scope>NUCLEOTIDE SEQUENCE [LARGE SCALE GENOMIC DNA]</scope>
    <source>
        <strain evidence="2 3">CCM 8626</strain>
    </source>
</reference>
<dbReference type="Proteomes" id="UP001589792">
    <property type="component" value="Unassembled WGS sequence"/>
</dbReference>
<protein>
    <recommendedName>
        <fullName evidence="4">Type I addiction module toxin, SymE family</fullName>
    </recommendedName>
</protein>
<organism evidence="2 3">
    <name type="scientific">Serratia aquatilis</name>
    <dbReference type="NCBI Taxonomy" id="1737515"/>
    <lineage>
        <taxon>Bacteria</taxon>
        <taxon>Pseudomonadati</taxon>
        <taxon>Pseudomonadota</taxon>
        <taxon>Gammaproteobacteria</taxon>
        <taxon>Enterobacterales</taxon>
        <taxon>Yersiniaceae</taxon>
        <taxon>Serratia</taxon>
    </lineage>
</organism>
<evidence type="ECO:0000313" key="2">
    <source>
        <dbReference type="EMBL" id="MFC0224957.1"/>
    </source>
</evidence>
<evidence type="ECO:0000313" key="3">
    <source>
        <dbReference type="Proteomes" id="UP001589792"/>
    </source>
</evidence>
<gene>
    <name evidence="2" type="ORF">ACFFJ3_00265</name>
</gene>
<dbReference type="RefSeq" id="WP_380671817.1">
    <property type="nucleotide sequence ID" value="NZ_JBHLXG010000002.1"/>
</dbReference>
<sequence>MWITPVTDEAVWEQLCDNSAGSRVERCLQRPRRGEAQDGPSIPSQHRPDLGADWVRENGELVIAGDWLTESCISDAEQLEVTAACGVLRLQRRGMEVFRA</sequence>
<keyword evidence="3" id="KW-1185">Reference proteome</keyword>
<dbReference type="EMBL" id="JBHLXG010000002">
    <property type="protein sequence ID" value="MFC0224957.1"/>
    <property type="molecule type" value="Genomic_DNA"/>
</dbReference>